<dbReference type="GO" id="GO:0006814">
    <property type="term" value="P:sodium ion transport"/>
    <property type="evidence" value="ECO:0007669"/>
    <property type="project" value="InterPro"/>
</dbReference>
<dbReference type="NCBIfam" id="NF007353">
    <property type="entry name" value="PRK09848.1"/>
    <property type="match status" value="1"/>
</dbReference>
<feature type="transmembrane region" description="Helical" evidence="1">
    <location>
        <begin position="189"/>
        <end position="211"/>
    </location>
</feature>
<dbReference type="EMBL" id="LT629776">
    <property type="protein sequence ID" value="SDR84134.1"/>
    <property type="molecule type" value="Genomic_DNA"/>
</dbReference>
<feature type="transmembrane region" description="Helical" evidence="1">
    <location>
        <begin position="94"/>
        <end position="116"/>
    </location>
</feature>
<keyword evidence="1" id="KW-1133">Transmembrane helix</keyword>
<dbReference type="SUPFAM" id="SSF103473">
    <property type="entry name" value="MFS general substrate transporter"/>
    <property type="match status" value="1"/>
</dbReference>
<sequence>MTSNAAVSDTTSATSKKLSKKQLMGYASGDAANNLAFSMTSMFLLLYYTDVVGISAAAVGTMFLVMRVFDAFTDVWAGSVVDRTMTRWGKFRPFFLWGALPLLLMSVATFTVPGGLGDTGSLVYAYVSYGLLGLAYTFVNIPYGSLASAMTQEPKERAKLATARTLGSGITILMLSIIVAPQIENSDDLQSSLTTTTLAFAVIGFALYMFLFRTSKEDVVRDVDHVPFRDSVRNLKGNRPLYMLCISALCFLTGMIAMQGVQAYFARDVMGSASYYIPLSLMSVGMMFVIAPLVPKIVSMIGKKATYITGGTLAVVGGLMIAFLPGTNVPAMFIGFAVYGAGLMTVNTIMWAMEADTVEYGEWKNGVRTEGTTYAVFSFTRKVGQAVGGAVAAYGLALVGYVSGGVEQTAETVHGIQLVAGLAPAIFVGLGVLVMIKYPITDKRFAEITADIAERREAKAADAAETTES</sequence>
<dbReference type="InterPro" id="IPR036259">
    <property type="entry name" value="MFS_trans_sf"/>
</dbReference>
<feature type="transmembrane region" description="Helical" evidence="1">
    <location>
        <begin position="122"/>
        <end position="143"/>
    </location>
</feature>
<dbReference type="Pfam" id="PF13347">
    <property type="entry name" value="MFS_2"/>
    <property type="match status" value="1"/>
</dbReference>
<dbReference type="PANTHER" id="PTHR11328:SF39">
    <property type="entry name" value="2,3-DIHYDROXYPROPANE-1-SULFONATE EXPORTER-RELATED"/>
    <property type="match status" value="1"/>
</dbReference>
<organism evidence="2 3">
    <name type="scientific">Paraoerskovia marina</name>
    <dbReference type="NCBI Taxonomy" id="545619"/>
    <lineage>
        <taxon>Bacteria</taxon>
        <taxon>Bacillati</taxon>
        <taxon>Actinomycetota</taxon>
        <taxon>Actinomycetes</taxon>
        <taxon>Micrococcales</taxon>
        <taxon>Cellulomonadaceae</taxon>
        <taxon>Paraoerskovia</taxon>
    </lineage>
</organism>
<keyword evidence="3" id="KW-1185">Reference proteome</keyword>
<gene>
    <name evidence="2" type="ORF">SAMN04489860_0191</name>
</gene>
<feature type="transmembrane region" description="Helical" evidence="1">
    <location>
        <begin position="163"/>
        <end position="183"/>
    </location>
</feature>
<dbReference type="NCBIfam" id="TIGR00792">
    <property type="entry name" value="gph"/>
    <property type="match status" value="1"/>
</dbReference>
<dbReference type="Gene3D" id="1.20.1250.20">
    <property type="entry name" value="MFS general substrate transporter like domains"/>
    <property type="match status" value="2"/>
</dbReference>
<dbReference type="RefSeq" id="WP_083371239.1">
    <property type="nucleotide sequence ID" value="NZ_LT629776.1"/>
</dbReference>
<feature type="transmembrane region" description="Helical" evidence="1">
    <location>
        <begin position="241"/>
        <end position="261"/>
    </location>
</feature>
<dbReference type="CDD" id="cd17332">
    <property type="entry name" value="MFS_MelB_like"/>
    <property type="match status" value="1"/>
</dbReference>
<keyword evidence="1" id="KW-0472">Membrane</keyword>
<feature type="transmembrane region" description="Helical" evidence="1">
    <location>
        <begin position="273"/>
        <end position="294"/>
    </location>
</feature>
<feature type="transmembrane region" description="Helical" evidence="1">
    <location>
        <begin position="54"/>
        <end position="73"/>
    </location>
</feature>
<feature type="transmembrane region" description="Helical" evidence="1">
    <location>
        <begin position="416"/>
        <end position="436"/>
    </location>
</feature>
<dbReference type="PANTHER" id="PTHR11328">
    <property type="entry name" value="MAJOR FACILITATOR SUPERFAMILY DOMAIN-CONTAINING PROTEIN"/>
    <property type="match status" value="1"/>
</dbReference>
<evidence type="ECO:0000256" key="1">
    <source>
        <dbReference type="SAM" id="Phobius"/>
    </source>
</evidence>
<proteinExistence type="predicted"/>
<dbReference type="OrthoDB" id="181905at2"/>
<dbReference type="InterPro" id="IPR001927">
    <property type="entry name" value="Na/Gal_symport"/>
</dbReference>
<dbReference type="GO" id="GO:0015293">
    <property type="term" value="F:symporter activity"/>
    <property type="evidence" value="ECO:0007669"/>
    <property type="project" value="InterPro"/>
</dbReference>
<accession>A0A1H1MBB5</accession>
<feature type="transmembrane region" description="Helical" evidence="1">
    <location>
        <begin position="331"/>
        <end position="353"/>
    </location>
</feature>
<protein>
    <submittedName>
        <fullName evidence="2">Glucuronide carrier protein</fullName>
    </submittedName>
</protein>
<dbReference type="InterPro" id="IPR039672">
    <property type="entry name" value="MFS_2"/>
</dbReference>
<dbReference type="AlphaFoldDB" id="A0A1H1MBB5"/>
<feature type="transmembrane region" description="Helical" evidence="1">
    <location>
        <begin position="386"/>
        <end position="404"/>
    </location>
</feature>
<dbReference type="GO" id="GO:0008643">
    <property type="term" value="P:carbohydrate transport"/>
    <property type="evidence" value="ECO:0007669"/>
    <property type="project" value="InterPro"/>
</dbReference>
<dbReference type="GO" id="GO:0005886">
    <property type="term" value="C:plasma membrane"/>
    <property type="evidence" value="ECO:0007669"/>
    <property type="project" value="TreeGrafter"/>
</dbReference>
<keyword evidence="1" id="KW-0812">Transmembrane</keyword>
<dbReference type="Proteomes" id="UP000185663">
    <property type="component" value="Chromosome I"/>
</dbReference>
<evidence type="ECO:0000313" key="2">
    <source>
        <dbReference type="EMBL" id="SDR84134.1"/>
    </source>
</evidence>
<feature type="transmembrane region" description="Helical" evidence="1">
    <location>
        <begin position="306"/>
        <end position="325"/>
    </location>
</feature>
<dbReference type="eggNOG" id="COG2211">
    <property type="taxonomic scope" value="Bacteria"/>
</dbReference>
<evidence type="ECO:0000313" key="3">
    <source>
        <dbReference type="Proteomes" id="UP000185663"/>
    </source>
</evidence>
<reference evidence="2 3" key="1">
    <citation type="submission" date="2016-10" db="EMBL/GenBank/DDBJ databases">
        <authorList>
            <person name="de Groot N.N."/>
        </authorList>
    </citation>
    <scope>NUCLEOTIDE SEQUENCE [LARGE SCALE GENOMIC DNA]</scope>
    <source>
        <strain evidence="2 3">DSM 22126</strain>
    </source>
</reference>
<dbReference type="STRING" id="545619.SAMN04489860_0191"/>
<name>A0A1H1MBB5_9CELL</name>